<dbReference type="RefSeq" id="WP_150443058.1">
    <property type="nucleotide sequence ID" value="NZ_VYKL01000077.1"/>
</dbReference>
<feature type="transmembrane region" description="Helical" evidence="8">
    <location>
        <begin position="113"/>
        <end position="130"/>
    </location>
</feature>
<feature type="transmembrane region" description="Helical" evidence="8">
    <location>
        <begin position="269"/>
        <end position="294"/>
    </location>
</feature>
<evidence type="ECO:0000313" key="9">
    <source>
        <dbReference type="EMBL" id="KAA9011191.1"/>
    </source>
</evidence>
<dbReference type="PANTHER" id="PTHR34975">
    <property type="entry name" value="SPORE GERMINATION PROTEIN A2"/>
    <property type="match status" value="1"/>
</dbReference>
<keyword evidence="4" id="KW-0309">Germination</keyword>
<keyword evidence="10" id="KW-1185">Reference proteome</keyword>
<evidence type="ECO:0000256" key="4">
    <source>
        <dbReference type="ARBA" id="ARBA00022544"/>
    </source>
</evidence>
<proteinExistence type="inferred from homology"/>
<dbReference type="GO" id="GO:0016020">
    <property type="term" value="C:membrane"/>
    <property type="evidence" value="ECO:0007669"/>
    <property type="project" value="UniProtKB-SubCell"/>
</dbReference>
<dbReference type="PANTHER" id="PTHR34975:SF2">
    <property type="entry name" value="SPORE GERMINATION PROTEIN A2"/>
    <property type="match status" value="1"/>
</dbReference>
<evidence type="ECO:0000256" key="5">
    <source>
        <dbReference type="ARBA" id="ARBA00022692"/>
    </source>
</evidence>
<evidence type="ECO:0000256" key="2">
    <source>
        <dbReference type="ARBA" id="ARBA00007998"/>
    </source>
</evidence>
<name>A0A5J5GSF4_9BACI</name>
<feature type="transmembrane region" description="Helical" evidence="8">
    <location>
        <begin position="73"/>
        <end position="93"/>
    </location>
</feature>
<sequence>MKKARISPGQLFSLITLFNLGTSLVVPLGMDAKQDAWIAILLGLAGGLLLFLVYGTLFHLYPSISLTGYIREILGKYIGWPLSFFYILFFIYGAARDLRDGGDLLVASAYDQTPLFAINALMIVAVVYVLHQGIEVLARLSWLYFMIILLVGMLGNLFVLTSGVVDVKNVLPVLGRGWKPVFNTVYSQTFMFPFGETICFTMILPLLRNQKEAIKMGMAAMAFGGIALSYTILVEIAVLGVDMASRSTFPLLSAISLVNIANFLQRLDAIAVLTVIIGVFFKVVVFSYAALVGVADLFQVQNQQKLSWPIGMVILFSSMMIASDFSDHLEEGKFALRSIFVFFSVVIPLLLLIVALTRKRIG</sequence>
<evidence type="ECO:0000256" key="3">
    <source>
        <dbReference type="ARBA" id="ARBA00022448"/>
    </source>
</evidence>
<dbReference type="OrthoDB" id="1891864at2"/>
<dbReference type="Pfam" id="PF03845">
    <property type="entry name" value="Spore_permease"/>
    <property type="match status" value="1"/>
</dbReference>
<dbReference type="EMBL" id="VYKL01000077">
    <property type="protein sequence ID" value="KAA9011191.1"/>
    <property type="molecule type" value="Genomic_DNA"/>
</dbReference>
<comment type="subcellular location">
    <subcellularLocation>
        <location evidence="1">Membrane</location>
        <topology evidence="1">Multi-pass membrane protein</topology>
    </subcellularLocation>
</comment>
<feature type="transmembrane region" description="Helical" evidence="8">
    <location>
        <begin position="219"/>
        <end position="241"/>
    </location>
</feature>
<protein>
    <submittedName>
        <fullName evidence="9">GerAB/ArcD/ProY family transporter</fullName>
    </submittedName>
</protein>
<accession>A0A5J5GSF4</accession>
<keyword evidence="3" id="KW-0813">Transport</keyword>
<keyword evidence="5 8" id="KW-0812">Transmembrane</keyword>
<dbReference type="NCBIfam" id="TIGR00912">
    <property type="entry name" value="2A0309"/>
    <property type="match status" value="1"/>
</dbReference>
<dbReference type="Proteomes" id="UP000326671">
    <property type="component" value="Unassembled WGS sequence"/>
</dbReference>
<evidence type="ECO:0000256" key="1">
    <source>
        <dbReference type="ARBA" id="ARBA00004141"/>
    </source>
</evidence>
<reference evidence="9 10" key="1">
    <citation type="submission" date="2019-09" db="EMBL/GenBank/DDBJ databases">
        <title>Whole genome sequences of isolates from the Mars Exploration Rovers.</title>
        <authorList>
            <person name="Seuylemezian A."/>
            <person name="Vaishampayan P."/>
        </authorList>
    </citation>
    <scope>NUCLEOTIDE SEQUENCE [LARGE SCALE GENOMIC DNA]</scope>
    <source>
        <strain evidence="9 10">MER_TA_151</strain>
    </source>
</reference>
<dbReference type="AlphaFoldDB" id="A0A5J5GSF4"/>
<gene>
    <name evidence="9" type="ORF">F4V44_26960</name>
</gene>
<evidence type="ECO:0000256" key="6">
    <source>
        <dbReference type="ARBA" id="ARBA00022989"/>
    </source>
</evidence>
<comment type="similarity">
    <text evidence="2">Belongs to the amino acid-polyamine-organocation (APC) superfamily. Spore germination protein (SGP) (TC 2.A.3.9) family.</text>
</comment>
<comment type="caution">
    <text evidence="9">The sequence shown here is derived from an EMBL/GenBank/DDBJ whole genome shotgun (WGS) entry which is preliminary data.</text>
</comment>
<evidence type="ECO:0000256" key="8">
    <source>
        <dbReference type="SAM" id="Phobius"/>
    </source>
</evidence>
<dbReference type="InterPro" id="IPR004761">
    <property type="entry name" value="Spore_GerAB"/>
</dbReference>
<dbReference type="GO" id="GO:0009847">
    <property type="term" value="P:spore germination"/>
    <property type="evidence" value="ECO:0007669"/>
    <property type="project" value="InterPro"/>
</dbReference>
<evidence type="ECO:0000313" key="10">
    <source>
        <dbReference type="Proteomes" id="UP000326671"/>
    </source>
</evidence>
<feature type="transmembrane region" description="Helical" evidence="8">
    <location>
        <begin position="12"/>
        <end position="30"/>
    </location>
</feature>
<feature type="transmembrane region" description="Helical" evidence="8">
    <location>
        <begin position="334"/>
        <end position="356"/>
    </location>
</feature>
<feature type="transmembrane region" description="Helical" evidence="8">
    <location>
        <begin position="185"/>
        <end position="207"/>
    </location>
</feature>
<evidence type="ECO:0000256" key="7">
    <source>
        <dbReference type="ARBA" id="ARBA00023136"/>
    </source>
</evidence>
<feature type="transmembrane region" description="Helical" evidence="8">
    <location>
        <begin position="36"/>
        <end position="61"/>
    </location>
</feature>
<keyword evidence="7 8" id="KW-0472">Membrane</keyword>
<organism evidence="9 10">
    <name type="scientific">Niallia endozanthoxylica</name>
    <dbReference type="NCBI Taxonomy" id="2036016"/>
    <lineage>
        <taxon>Bacteria</taxon>
        <taxon>Bacillati</taxon>
        <taxon>Bacillota</taxon>
        <taxon>Bacilli</taxon>
        <taxon>Bacillales</taxon>
        <taxon>Bacillaceae</taxon>
        <taxon>Niallia</taxon>
    </lineage>
</organism>
<feature type="transmembrane region" description="Helical" evidence="8">
    <location>
        <begin position="142"/>
        <end position="165"/>
    </location>
</feature>
<keyword evidence="6 8" id="KW-1133">Transmembrane helix</keyword>
<feature type="transmembrane region" description="Helical" evidence="8">
    <location>
        <begin position="306"/>
        <end position="322"/>
    </location>
</feature>